<dbReference type="Pfam" id="PF05686">
    <property type="entry name" value="Glyco_transf_90"/>
    <property type="match status" value="1"/>
</dbReference>
<dbReference type="InterPro" id="IPR006598">
    <property type="entry name" value="CAP10"/>
</dbReference>
<dbReference type="PANTHER" id="PTHR12203:SF35">
    <property type="entry name" value="PROTEIN O-GLUCOSYLTRANSFERASE 1"/>
    <property type="match status" value="1"/>
</dbReference>
<evidence type="ECO:0000259" key="2">
    <source>
        <dbReference type="SMART" id="SM00672"/>
    </source>
</evidence>
<feature type="domain" description="Glycosyl transferase CAP10" evidence="2">
    <location>
        <begin position="208"/>
        <end position="442"/>
    </location>
</feature>
<dbReference type="SMART" id="SM00672">
    <property type="entry name" value="CAP10"/>
    <property type="match status" value="1"/>
</dbReference>
<proteinExistence type="predicted"/>
<dbReference type="PANTHER" id="PTHR12203">
    <property type="entry name" value="KDEL LYS-ASP-GLU-LEU CONTAINING - RELATED"/>
    <property type="match status" value="1"/>
</dbReference>
<name>A0ABR9FFS8_9GAMM</name>
<dbReference type="EMBL" id="RRZC01000028">
    <property type="protein sequence ID" value="MBE0405174.1"/>
    <property type="molecule type" value="Genomic_DNA"/>
</dbReference>
<comment type="caution">
    <text evidence="3">The sequence shown here is derived from an EMBL/GenBank/DDBJ whole genome shotgun (WGS) entry which is preliminary data.</text>
</comment>
<reference evidence="3 4" key="1">
    <citation type="submission" date="2020-07" db="EMBL/GenBank/DDBJ databases">
        <title>Halophilic bacteria isolated from french cheeses.</title>
        <authorList>
            <person name="Kothe C.I."/>
            <person name="Farah-Kraiem B."/>
            <person name="Renault P."/>
            <person name="Dridi B."/>
        </authorList>
    </citation>
    <scope>NUCLEOTIDE SEQUENCE [LARGE SCALE GENOMIC DNA]</scope>
    <source>
        <strain evidence="3 4">FME16</strain>
    </source>
</reference>
<gene>
    <name evidence="3" type="ORF">EI163_16665</name>
</gene>
<evidence type="ECO:0000256" key="1">
    <source>
        <dbReference type="ARBA" id="ARBA00022679"/>
    </source>
</evidence>
<accession>A0ABR9FFS8</accession>
<dbReference type="RefSeq" id="WP_192528591.1">
    <property type="nucleotide sequence ID" value="NZ_RRZC01000028.1"/>
</dbReference>
<keyword evidence="1" id="KW-0808">Transferase</keyword>
<evidence type="ECO:0000313" key="3">
    <source>
        <dbReference type="EMBL" id="MBE0405174.1"/>
    </source>
</evidence>
<dbReference type="Proteomes" id="UP000754821">
    <property type="component" value="Unassembled WGS sequence"/>
</dbReference>
<evidence type="ECO:0000313" key="4">
    <source>
        <dbReference type="Proteomes" id="UP000754821"/>
    </source>
</evidence>
<sequence>MNNFFYDFKSPCKAVSLIGFSHFGKRGCWTDGQYSEINLSVDKESAVREVEVLLYPYFPSKEYRSSFSLESGGNVFSFSLSSEQVGSGVTINIPVSPKEKEIKIRVKVENPVSPKSFNKSSDERLLGIRFVGLRLFEFESKKASYYLTNNFRLKQYFPRVTKLSDPLEGRVGASDEFAHDKLIAYSYREYDDLEFKNSYREDMDRFIEVNDAFSKIFPVSFGDGPLKKGELAFVKTRIIDRQCDQSIILKFNSIRHWNVLPKIKNDIPWQEKDSNLIWRGTTTGIRNHGKRVSLVRNYKARYNVGFSHLNKQASAEFDKYVVGRVSVKDQLKFKYIISIEGNDVATNLKWILASNSVPVMPKSTRESWLLESQLIPYVHYVPLNDNLDNLDEVYEWCLNNDEHCKQIAENGKRYMEMFFDENNEKEIYRMIYREYRSLMSDKCETEGMEALK</sequence>
<organism evidence="3 4">
    <name type="scientific">Halomonas citrativorans</name>
    <dbReference type="NCBI Taxonomy" id="2742612"/>
    <lineage>
        <taxon>Bacteria</taxon>
        <taxon>Pseudomonadati</taxon>
        <taxon>Pseudomonadota</taxon>
        <taxon>Gammaproteobacteria</taxon>
        <taxon>Oceanospirillales</taxon>
        <taxon>Halomonadaceae</taxon>
        <taxon>Halomonas</taxon>
    </lineage>
</organism>
<keyword evidence="4" id="KW-1185">Reference proteome</keyword>
<dbReference type="InterPro" id="IPR051091">
    <property type="entry name" value="O-Glucosyltr/Glycosyltrsf_90"/>
</dbReference>
<protein>
    <recommendedName>
        <fullName evidence="2">Glycosyl transferase CAP10 domain-containing protein</fullName>
    </recommendedName>
</protein>